<dbReference type="STRING" id="1314781.A0A165HMA4"/>
<evidence type="ECO:0000313" key="2">
    <source>
        <dbReference type="EMBL" id="KZV92181.1"/>
    </source>
</evidence>
<dbReference type="SUPFAM" id="SSF47616">
    <property type="entry name" value="GST C-terminal domain-like"/>
    <property type="match status" value="1"/>
</dbReference>
<evidence type="ECO:0000259" key="1">
    <source>
        <dbReference type="Pfam" id="PF17171"/>
    </source>
</evidence>
<evidence type="ECO:0000313" key="3">
    <source>
        <dbReference type="Proteomes" id="UP000077266"/>
    </source>
</evidence>
<organism evidence="2 3">
    <name type="scientific">Exidia glandulosa HHB12029</name>
    <dbReference type="NCBI Taxonomy" id="1314781"/>
    <lineage>
        <taxon>Eukaryota</taxon>
        <taxon>Fungi</taxon>
        <taxon>Dikarya</taxon>
        <taxon>Basidiomycota</taxon>
        <taxon>Agaricomycotina</taxon>
        <taxon>Agaricomycetes</taxon>
        <taxon>Auriculariales</taxon>
        <taxon>Exidiaceae</taxon>
        <taxon>Exidia</taxon>
    </lineage>
</organism>
<dbReference type="Proteomes" id="UP000077266">
    <property type="component" value="Unassembled WGS sequence"/>
</dbReference>
<dbReference type="EMBL" id="KV426013">
    <property type="protein sequence ID" value="KZV92181.1"/>
    <property type="molecule type" value="Genomic_DNA"/>
</dbReference>
<name>A0A165HMA4_EXIGL</name>
<dbReference type="AlphaFoldDB" id="A0A165HMA4"/>
<protein>
    <recommendedName>
        <fullName evidence="1">Metaxin glutathione S-transferase domain-containing protein</fullName>
    </recommendedName>
</protein>
<dbReference type="Gene3D" id="1.20.1050.10">
    <property type="match status" value="1"/>
</dbReference>
<dbReference type="OrthoDB" id="198787at2759"/>
<feature type="domain" description="Metaxin glutathione S-transferase" evidence="1">
    <location>
        <begin position="184"/>
        <end position="241"/>
    </location>
</feature>
<reference evidence="2 3" key="1">
    <citation type="journal article" date="2016" name="Mol. Biol. Evol.">
        <title>Comparative Genomics of Early-Diverging Mushroom-Forming Fungi Provides Insights into the Origins of Lignocellulose Decay Capabilities.</title>
        <authorList>
            <person name="Nagy L.G."/>
            <person name="Riley R."/>
            <person name="Tritt A."/>
            <person name="Adam C."/>
            <person name="Daum C."/>
            <person name="Floudas D."/>
            <person name="Sun H."/>
            <person name="Yadav J.S."/>
            <person name="Pangilinan J."/>
            <person name="Larsson K.H."/>
            <person name="Matsuura K."/>
            <person name="Barry K."/>
            <person name="Labutti K."/>
            <person name="Kuo R."/>
            <person name="Ohm R.A."/>
            <person name="Bhattacharya S.S."/>
            <person name="Shirouzu T."/>
            <person name="Yoshinaga Y."/>
            <person name="Martin F.M."/>
            <person name="Grigoriev I.V."/>
            <person name="Hibbett D.S."/>
        </authorList>
    </citation>
    <scope>NUCLEOTIDE SEQUENCE [LARGE SCALE GENOMIC DNA]</scope>
    <source>
        <strain evidence="2 3">HHB12029</strain>
    </source>
</reference>
<dbReference type="InParanoid" id="A0A165HMA4"/>
<gene>
    <name evidence="2" type="ORF">EXIGLDRAFT_81593</name>
</gene>
<keyword evidence="3" id="KW-1185">Reference proteome</keyword>
<dbReference type="Pfam" id="PF17171">
    <property type="entry name" value="GST_C_6"/>
    <property type="match status" value="1"/>
</dbReference>
<dbReference type="FunCoup" id="A0A165HMA4">
    <property type="interactions" value="117"/>
</dbReference>
<dbReference type="InterPro" id="IPR033468">
    <property type="entry name" value="Metaxin_GST"/>
</dbReference>
<accession>A0A165HMA4</accession>
<sequence>MSAKISTPRRLAAFYSHFPLKTLPEVEGRRPSAATPTLWIQPAPSSPLSADVDCLAAQALLALLGKHVALRTDLTAQGAVDGRLPNLQLPDGQLLPAHAIANWAGAPAEVDEARAWVSLLRSSIRPALLLHAPRQSLLDWSRGKRDEWRALLSPPPPPATGLGSPLPVFGTRVDVEGVRHQFAAALHALADRLGRDQWFLGASSPTALDATVFAYLHCAMKVPELRASIDAFPALVKWEQHVRAKVLDVKHQQSGYDV</sequence>
<proteinExistence type="predicted"/>
<dbReference type="InterPro" id="IPR036282">
    <property type="entry name" value="Glutathione-S-Trfase_C_sf"/>
</dbReference>